<sequence length="315" mass="34745">MTSKSTVNTIPEALDSQITSLSHLLANLPSSLPLSLPDSTYHFQLDPEDIKEEGYGYALNWRLELAFKTTSSQTSGHIVLRECGPCFHNLIKVLQTTAQNLSAQDHSFYVEQWIERITAAATKAGATAPSTKQKYINENSSSYLDTSLKRPRNAITHSHPSSIIDLTSNDENKSPGHSTPLTAAPTTPFASMSSTQVSKLCTLFNFGVKQVTREEYDAQQAEFAQTYSKVTDQKVAEEARARAKKKEHELQLNCDRQAHHWEKVKNTRCVGQKVKDAVLGYDTGSAAISDLAKTSRPGKNWKDKRNGKNGGAAQC</sequence>
<gene>
    <name evidence="2" type="ORF">F5878DRAFT_647754</name>
</gene>
<feature type="region of interest" description="Disordered" evidence="1">
    <location>
        <begin position="294"/>
        <end position="315"/>
    </location>
</feature>
<feature type="region of interest" description="Disordered" evidence="1">
    <location>
        <begin position="154"/>
        <end position="189"/>
    </location>
</feature>
<dbReference type="EMBL" id="MU807592">
    <property type="protein sequence ID" value="KAJ3831306.1"/>
    <property type="molecule type" value="Genomic_DNA"/>
</dbReference>
<evidence type="ECO:0000256" key="1">
    <source>
        <dbReference type="SAM" id="MobiDB-lite"/>
    </source>
</evidence>
<comment type="caution">
    <text evidence="2">The sequence shown here is derived from an EMBL/GenBank/DDBJ whole genome shotgun (WGS) entry which is preliminary data.</text>
</comment>
<organism evidence="2 3">
    <name type="scientific">Lentinula raphanica</name>
    <dbReference type="NCBI Taxonomy" id="153919"/>
    <lineage>
        <taxon>Eukaryota</taxon>
        <taxon>Fungi</taxon>
        <taxon>Dikarya</taxon>
        <taxon>Basidiomycota</taxon>
        <taxon>Agaricomycotina</taxon>
        <taxon>Agaricomycetes</taxon>
        <taxon>Agaricomycetidae</taxon>
        <taxon>Agaricales</taxon>
        <taxon>Marasmiineae</taxon>
        <taxon>Omphalotaceae</taxon>
        <taxon>Lentinula</taxon>
    </lineage>
</organism>
<dbReference type="Proteomes" id="UP001163846">
    <property type="component" value="Unassembled WGS sequence"/>
</dbReference>
<proteinExistence type="predicted"/>
<protein>
    <submittedName>
        <fullName evidence="2">Uncharacterized protein</fullName>
    </submittedName>
</protein>
<reference evidence="2" key="1">
    <citation type="submission" date="2022-08" db="EMBL/GenBank/DDBJ databases">
        <authorList>
            <consortium name="DOE Joint Genome Institute"/>
            <person name="Min B."/>
            <person name="Riley R."/>
            <person name="Sierra-Patev S."/>
            <person name="Naranjo-Ortiz M."/>
            <person name="Looney B."/>
            <person name="Konkel Z."/>
            <person name="Slot J.C."/>
            <person name="Sakamoto Y."/>
            <person name="Steenwyk J.L."/>
            <person name="Rokas A."/>
            <person name="Carro J."/>
            <person name="Camarero S."/>
            <person name="Ferreira P."/>
            <person name="Molpeceres G."/>
            <person name="Ruiz-Duenas F.J."/>
            <person name="Serrano A."/>
            <person name="Henrissat B."/>
            <person name="Drula E."/>
            <person name="Hughes K.W."/>
            <person name="Mata J.L."/>
            <person name="Ishikawa N.K."/>
            <person name="Vargas-Isla R."/>
            <person name="Ushijima S."/>
            <person name="Smith C.A."/>
            <person name="Ahrendt S."/>
            <person name="Andreopoulos W."/>
            <person name="He G."/>
            <person name="Labutti K."/>
            <person name="Lipzen A."/>
            <person name="Ng V."/>
            <person name="Sandor L."/>
            <person name="Barry K."/>
            <person name="Martinez A.T."/>
            <person name="Xiao Y."/>
            <person name="Gibbons J.G."/>
            <person name="Terashima K."/>
            <person name="Hibbett D.S."/>
            <person name="Grigoriev I.V."/>
        </authorList>
    </citation>
    <scope>NUCLEOTIDE SEQUENCE</scope>
    <source>
        <strain evidence="2">TFB9207</strain>
    </source>
</reference>
<feature type="compositionally biased region" description="Low complexity" evidence="1">
    <location>
        <begin position="179"/>
        <end position="189"/>
    </location>
</feature>
<accession>A0AA38NVH2</accession>
<name>A0AA38NVH2_9AGAR</name>
<feature type="compositionally biased region" description="Polar residues" evidence="1">
    <location>
        <begin position="155"/>
        <end position="169"/>
    </location>
</feature>
<evidence type="ECO:0000313" key="3">
    <source>
        <dbReference type="Proteomes" id="UP001163846"/>
    </source>
</evidence>
<evidence type="ECO:0000313" key="2">
    <source>
        <dbReference type="EMBL" id="KAJ3831306.1"/>
    </source>
</evidence>
<dbReference type="AlphaFoldDB" id="A0AA38NVH2"/>
<keyword evidence="3" id="KW-1185">Reference proteome</keyword>